<feature type="transmembrane region" description="Helical" evidence="1">
    <location>
        <begin position="34"/>
        <end position="52"/>
    </location>
</feature>
<feature type="transmembrane region" description="Helical" evidence="1">
    <location>
        <begin position="6"/>
        <end position="22"/>
    </location>
</feature>
<evidence type="ECO:0000256" key="1">
    <source>
        <dbReference type="SAM" id="Phobius"/>
    </source>
</evidence>
<feature type="transmembrane region" description="Helical" evidence="1">
    <location>
        <begin position="83"/>
        <end position="105"/>
    </location>
</feature>
<keyword evidence="1" id="KW-0812">Transmembrane</keyword>
<gene>
    <name evidence="2" type="ORF">IDH44_08275</name>
</gene>
<comment type="caution">
    <text evidence="2">The sequence shown here is derived from an EMBL/GenBank/DDBJ whole genome shotgun (WGS) entry which is preliminary data.</text>
</comment>
<feature type="transmembrane region" description="Helical" evidence="1">
    <location>
        <begin position="125"/>
        <end position="150"/>
    </location>
</feature>
<keyword evidence="3" id="KW-1185">Reference proteome</keyword>
<accession>A0A927BT40</accession>
<organism evidence="2 3">
    <name type="scientific">Paenibacillus sabuli</name>
    <dbReference type="NCBI Taxonomy" id="2772509"/>
    <lineage>
        <taxon>Bacteria</taxon>
        <taxon>Bacillati</taxon>
        <taxon>Bacillota</taxon>
        <taxon>Bacilli</taxon>
        <taxon>Bacillales</taxon>
        <taxon>Paenibacillaceae</taxon>
        <taxon>Paenibacillus</taxon>
    </lineage>
</organism>
<evidence type="ECO:0000313" key="3">
    <source>
        <dbReference type="Proteomes" id="UP000621560"/>
    </source>
</evidence>
<keyword evidence="1" id="KW-1133">Transmembrane helix</keyword>
<dbReference type="InterPro" id="IPR014617">
    <property type="entry name" value="YphA_Bacsu"/>
</dbReference>
<keyword evidence="1" id="KW-0472">Membrane</keyword>
<dbReference type="RefSeq" id="WP_190916549.1">
    <property type="nucleotide sequence ID" value="NZ_JACXIZ010000014.1"/>
</dbReference>
<proteinExistence type="predicted"/>
<dbReference type="EMBL" id="JACXIZ010000014">
    <property type="protein sequence ID" value="MBD2845185.1"/>
    <property type="molecule type" value="Genomic_DNA"/>
</dbReference>
<feature type="transmembrane region" description="Helical" evidence="1">
    <location>
        <begin position="58"/>
        <end position="76"/>
    </location>
</feature>
<sequence>MNAGFFTFWLLGLAGILVLTGWRRELLGTVRLRALLVFGVVWAVLLPVNWALTSTLSIRLSLVWQMGWAIGCLLLAKLRSQALYHLFATAIVGALVYWIRVLYLYDPVFVVIHPFWDTALAAGLLAGILSPLFAVQFSILTLALALAQLLLHRSAMLHIPLGSASWQDGFFAALAIARTVSGMAAIAAHLRTRLAPYWLGEDGGGSS</sequence>
<evidence type="ECO:0000313" key="2">
    <source>
        <dbReference type="EMBL" id="MBD2845185.1"/>
    </source>
</evidence>
<dbReference type="Pfam" id="PF24124">
    <property type="entry name" value="YphA"/>
    <property type="match status" value="1"/>
</dbReference>
<protein>
    <submittedName>
        <fullName evidence="2">Uncharacterized protein</fullName>
    </submittedName>
</protein>
<dbReference type="AlphaFoldDB" id="A0A927BT40"/>
<dbReference type="Proteomes" id="UP000621560">
    <property type="component" value="Unassembled WGS sequence"/>
</dbReference>
<name>A0A927BT40_9BACL</name>
<reference evidence="2" key="1">
    <citation type="submission" date="2020-09" db="EMBL/GenBank/DDBJ databases">
        <title>A novel bacterium of genus Paenibacillus, isolated from South China Sea.</title>
        <authorList>
            <person name="Huang H."/>
            <person name="Mo K."/>
            <person name="Hu Y."/>
        </authorList>
    </citation>
    <scope>NUCLEOTIDE SEQUENCE</scope>
    <source>
        <strain evidence="2">IB182496</strain>
    </source>
</reference>